<comment type="caution">
    <text evidence="4">The sequence shown here is derived from an EMBL/GenBank/DDBJ whole genome shotgun (WGS) entry which is preliminary data.</text>
</comment>
<organism evidence="4 5">
    <name type="scientific">Sinanodonta woodiana</name>
    <name type="common">Chinese pond mussel</name>
    <name type="synonym">Anodonta woodiana</name>
    <dbReference type="NCBI Taxonomy" id="1069815"/>
    <lineage>
        <taxon>Eukaryota</taxon>
        <taxon>Metazoa</taxon>
        <taxon>Spiralia</taxon>
        <taxon>Lophotrochozoa</taxon>
        <taxon>Mollusca</taxon>
        <taxon>Bivalvia</taxon>
        <taxon>Autobranchia</taxon>
        <taxon>Heteroconchia</taxon>
        <taxon>Palaeoheterodonta</taxon>
        <taxon>Unionida</taxon>
        <taxon>Unionoidea</taxon>
        <taxon>Unionidae</taxon>
        <taxon>Unioninae</taxon>
        <taxon>Sinanodonta</taxon>
    </lineage>
</organism>
<dbReference type="PANTHER" id="PTHR23231">
    <property type="entry name" value="GERM CELL-LESS PROTEIN"/>
    <property type="match status" value="1"/>
</dbReference>
<accession>A0ABD3WPZ9</accession>
<dbReference type="CDD" id="cd18495">
    <property type="entry name" value="BACK_GCL"/>
    <property type="match status" value="1"/>
</dbReference>
<dbReference type="CDD" id="cd18305">
    <property type="entry name" value="BTB_POZ_GCL"/>
    <property type="match status" value="1"/>
</dbReference>
<keyword evidence="5" id="KW-1185">Reference proteome</keyword>
<dbReference type="EMBL" id="JBJQND010000005">
    <property type="protein sequence ID" value="KAL3876044.1"/>
    <property type="molecule type" value="Genomic_DNA"/>
</dbReference>
<dbReference type="SUPFAM" id="SSF54695">
    <property type="entry name" value="POZ domain"/>
    <property type="match status" value="1"/>
</dbReference>
<evidence type="ECO:0000256" key="2">
    <source>
        <dbReference type="SAM" id="MobiDB-lite"/>
    </source>
</evidence>
<evidence type="ECO:0000313" key="4">
    <source>
        <dbReference type="EMBL" id="KAL3876044.1"/>
    </source>
</evidence>
<evidence type="ECO:0000259" key="3">
    <source>
        <dbReference type="PROSITE" id="PS50097"/>
    </source>
</evidence>
<protein>
    <recommendedName>
        <fullName evidence="3">BTB domain-containing protein</fullName>
    </recommendedName>
</protein>
<gene>
    <name evidence="4" type="ORF">ACJMK2_033930</name>
</gene>
<reference evidence="4 5" key="1">
    <citation type="submission" date="2024-11" db="EMBL/GenBank/DDBJ databases">
        <title>Chromosome-level genome assembly of the freshwater bivalve Anodonta woodiana.</title>
        <authorList>
            <person name="Chen X."/>
        </authorList>
    </citation>
    <scope>NUCLEOTIDE SEQUENCE [LARGE SCALE GENOMIC DNA]</scope>
    <source>
        <strain evidence="4">MN2024</strain>
        <tissue evidence="4">Gills</tissue>
    </source>
</reference>
<name>A0ABD3WPZ9_SINWO</name>
<evidence type="ECO:0000313" key="5">
    <source>
        <dbReference type="Proteomes" id="UP001634394"/>
    </source>
</evidence>
<dbReference type="Proteomes" id="UP001634394">
    <property type="component" value="Unassembled WGS sequence"/>
</dbReference>
<dbReference type="InterPro" id="IPR011333">
    <property type="entry name" value="SKP1/BTB/POZ_sf"/>
</dbReference>
<keyword evidence="1" id="KW-0217">Developmental protein</keyword>
<dbReference type="PROSITE" id="PS50097">
    <property type="entry name" value="BTB"/>
    <property type="match status" value="1"/>
</dbReference>
<dbReference type="PANTHER" id="PTHR23231:SF17">
    <property type="entry name" value="BTB DOMAIN-CONTAINING PROTEIN"/>
    <property type="match status" value="1"/>
</dbReference>
<sequence length="537" mass="61456">MGNSLYKSISNRVLDISDQAEGIVPRGVKRKRKEENDGTRSTTVDEKSELDTPKRRRIQSTSKYIYQTLFLNGENSDITILALGKRWNLHKLYLSQSPYFASMFSGSWKETDMSTIELNITDENIDETAFRIALGSLYKDDIFLKPVQVIGVLAVATLLQLDGLIDQCTALMVDTLSSSTVCVYISAAQVYGLGQFKQECLDWLKRNLMLSQDSNLLKDISMDLMKQMISSSGLSVFLVEMDIYTLLKKWIFLQHIPSWSGSSKDLQTDTQEFFKEKLKVSENCYLELEEGKPFIQVFECIRWQSVINCAASIRMLENDRILPTGWLHGMYEYSWKQLLQVEQGLDKGPQELEEEVFDEQCTRCGRVLQKEGEYCWRWVGYSYGIDLLLSLNNRLLSLKRNSDPRSCLQSLSGQPKRYIYYRLTIYSIDENGRLKFSKCVGLKKIHLGPNEEEVMLLLEKDVQFPLHISFNVMVASPVANHCLPRLKVPSPPNVTTKGSQTETIRNSNISGMQNITKSVTKDFNETSIVSLEEREPL</sequence>
<dbReference type="Gene3D" id="3.30.710.10">
    <property type="entry name" value="Potassium Channel Kv1.1, Chain A"/>
    <property type="match status" value="1"/>
</dbReference>
<feature type="region of interest" description="Disordered" evidence="2">
    <location>
        <begin position="29"/>
        <end position="53"/>
    </location>
</feature>
<dbReference type="Pfam" id="PF00651">
    <property type="entry name" value="BTB"/>
    <property type="match status" value="1"/>
</dbReference>
<evidence type="ECO:0000256" key="1">
    <source>
        <dbReference type="ARBA" id="ARBA00022473"/>
    </source>
</evidence>
<dbReference type="SMART" id="SM00225">
    <property type="entry name" value="BTB"/>
    <property type="match status" value="1"/>
</dbReference>
<dbReference type="AlphaFoldDB" id="A0ABD3WPZ9"/>
<proteinExistence type="predicted"/>
<dbReference type="InterPro" id="IPR043380">
    <property type="entry name" value="Gcl-like"/>
</dbReference>
<dbReference type="InterPro" id="IPR000210">
    <property type="entry name" value="BTB/POZ_dom"/>
</dbReference>
<feature type="compositionally biased region" description="Basic and acidic residues" evidence="2">
    <location>
        <begin position="33"/>
        <end position="53"/>
    </location>
</feature>
<feature type="domain" description="BTB" evidence="3">
    <location>
        <begin position="76"/>
        <end position="146"/>
    </location>
</feature>